<evidence type="ECO:0000313" key="3">
    <source>
        <dbReference type="EMBL" id="KAJ1644289.1"/>
    </source>
</evidence>
<dbReference type="Gene3D" id="3.90.810.10">
    <property type="entry name" value="CRIB domain"/>
    <property type="match status" value="1"/>
</dbReference>
<dbReference type="AlphaFoldDB" id="A0A9W8CI96"/>
<dbReference type="Proteomes" id="UP001145021">
    <property type="component" value="Unassembled WGS sequence"/>
</dbReference>
<gene>
    <name evidence="3" type="ORF">LPJ64_004011</name>
</gene>
<comment type="caution">
    <text evidence="3">The sequence shown here is derived from an EMBL/GenBank/DDBJ whole genome shotgun (WGS) entry which is preliminary data.</text>
</comment>
<protein>
    <recommendedName>
        <fullName evidence="2">CRIB domain-containing protein</fullName>
    </recommendedName>
</protein>
<evidence type="ECO:0000256" key="1">
    <source>
        <dbReference type="SAM" id="MobiDB-lite"/>
    </source>
</evidence>
<reference evidence="3" key="1">
    <citation type="submission" date="2022-07" db="EMBL/GenBank/DDBJ databases">
        <title>Phylogenomic reconstructions and comparative analyses of Kickxellomycotina fungi.</title>
        <authorList>
            <person name="Reynolds N.K."/>
            <person name="Stajich J.E."/>
            <person name="Barry K."/>
            <person name="Grigoriev I.V."/>
            <person name="Crous P."/>
            <person name="Smith M.E."/>
        </authorList>
    </citation>
    <scope>NUCLEOTIDE SEQUENCE</scope>
    <source>
        <strain evidence="3">NBRC 105413</strain>
    </source>
</reference>
<feature type="domain" description="CRIB" evidence="2">
    <location>
        <begin position="28"/>
        <end position="41"/>
    </location>
</feature>
<feature type="region of interest" description="Disordered" evidence="1">
    <location>
        <begin position="74"/>
        <end position="98"/>
    </location>
</feature>
<keyword evidence="4" id="KW-1185">Reference proteome</keyword>
<organism evidence="3 4">
    <name type="scientific">Coemansia asiatica</name>
    <dbReference type="NCBI Taxonomy" id="1052880"/>
    <lineage>
        <taxon>Eukaryota</taxon>
        <taxon>Fungi</taxon>
        <taxon>Fungi incertae sedis</taxon>
        <taxon>Zoopagomycota</taxon>
        <taxon>Kickxellomycotina</taxon>
        <taxon>Kickxellomycetes</taxon>
        <taxon>Kickxellales</taxon>
        <taxon>Kickxellaceae</taxon>
        <taxon>Coemansia</taxon>
    </lineage>
</organism>
<sequence>MGLFTSCFGEPETVHSRHRRRVVTKTMIGMPSNFVHTCHLGIGNIQKEGCEVAQDTEKIKALMSQVSAALDDTEALDVPKDARRRVPAPPPMRMGVAC</sequence>
<evidence type="ECO:0000313" key="4">
    <source>
        <dbReference type="Proteomes" id="UP001145021"/>
    </source>
</evidence>
<accession>A0A9W8CI96</accession>
<name>A0A9W8CI96_9FUNG</name>
<evidence type="ECO:0000259" key="2">
    <source>
        <dbReference type="PROSITE" id="PS50108"/>
    </source>
</evidence>
<dbReference type="PROSITE" id="PS50108">
    <property type="entry name" value="CRIB"/>
    <property type="match status" value="1"/>
</dbReference>
<dbReference type="InterPro" id="IPR036936">
    <property type="entry name" value="CRIB_dom_sf"/>
</dbReference>
<dbReference type="EMBL" id="JANBOH010000177">
    <property type="protein sequence ID" value="KAJ1644289.1"/>
    <property type="molecule type" value="Genomic_DNA"/>
</dbReference>
<dbReference type="InterPro" id="IPR000095">
    <property type="entry name" value="CRIB_dom"/>
</dbReference>
<proteinExistence type="predicted"/>